<evidence type="ECO:0000256" key="2">
    <source>
        <dbReference type="SAM" id="Phobius"/>
    </source>
</evidence>
<dbReference type="CDD" id="cd00293">
    <property type="entry name" value="USP-like"/>
    <property type="match status" value="2"/>
</dbReference>
<dbReference type="AlphaFoldDB" id="S7UJH3"/>
<organism evidence="4 5">
    <name type="scientific">Desulfococcus multivorans DSM 2059</name>
    <dbReference type="NCBI Taxonomy" id="1121405"/>
    <lineage>
        <taxon>Bacteria</taxon>
        <taxon>Pseudomonadati</taxon>
        <taxon>Thermodesulfobacteriota</taxon>
        <taxon>Desulfobacteria</taxon>
        <taxon>Desulfobacterales</taxon>
        <taxon>Desulfococcaceae</taxon>
        <taxon>Desulfococcus</taxon>
    </lineage>
</organism>
<dbReference type="PRINTS" id="PR01438">
    <property type="entry name" value="UNVRSLSTRESS"/>
</dbReference>
<comment type="caution">
    <text evidence="4">The sequence shown here is derived from an EMBL/GenBank/DDBJ whole genome shotgun (WGS) entry which is preliminary data.</text>
</comment>
<feature type="transmembrane region" description="Helical" evidence="2">
    <location>
        <begin position="137"/>
        <end position="157"/>
    </location>
</feature>
<keyword evidence="2" id="KW-1133">Transmembrane helix</keyword>
<dbReference type="PANTHER" id="PTHR46268:SF6">
    <property type="entry name" value="UNIVERSAL STRESS PROTEIN UP12"/>
    <property type="match status" value="1"/>
</dbReference>
<evidence type="ECO:0000313" key="4">
    <source>
        <dbReference type="EMBL" id="EPR32463.1"/>
    </source>
</evidence>
<dbReference type="OrthoDB" id="5430193at2"/>
<dbReference type="PANTHER" id="PTHR46268">
    <property type="entry name" value="STRESS RESPONSE PROTEIN NHAX"/>
    <property type="match status" value="1"/>
</dbReference>
<dbReference type="RefSeq" id="WP_020878823.1">
    <property type="nucleotide sequence ID" value="NZ_ATHJ01000143.1"/>
</dbReference>
<sequence>MDAKNRKKILVALDGSDHSFNAVHYLARVLPRNTATIVLFSVYTKRPERFWDTEEDPFIDANADDGRLWELEHKRAIGEFLENARKTLLKYGFPPDDLLIKSQEKRIGIARDIIREAQSGYDAVVVGRQGMNPITRLVIGSVAAKLIAGLTTVPLWLMGTEVSFDSSAPLKLLVTIDGSDNALRAVKYVGEMTAGADIDITLFQVIRSFDFRLPGPDEHFFAPPEGAKWTEESREAHVVRAAFEKAVKILADTGFDHRRITTKIVSGVATRSGTIIAQAMTGGYGTIVIGRRGHSRVGEFHMGRVTNKVIQLAGKTTVWMIS</sequence>
<reference evidence="4 5" key="1">
    <citation type="journal article" date="2013" name="Genome Announc.">
        <title>Draft genome sequences for three mercury-methylating, sulfate-reducing bacteria.</title>
        <authorList>
            <person name="Brown S.D."/>
            <person name="Hurt R.A.Jr."/>
            <person name="Gilmour C.C."/>
            <person name="Elias D.A."/>
        </authorList>
    </citation>
    <scope>NUCLEOTIDE SEQUENCE [LARGE SCALE GENOMIC DNA]</scope>
    <source>
        <strain evidence="4 5">DSM 2059</strain>
    </source>
</reference>
<keyword evidence="5" id="KW-1185">Reference proteome</keyword>
<evidence type="ECO:0000313" key="5">
    <source>
        <dbReference type="Proteomes" id="UP000014977"/>
    </source>
</evidence>
<keyword evidence="2" id="KW-0472">Membrane</keyword>
<feature type="domain" description="UspA" evidence="3">
    <location>
        <begin position="6"/>
        <end position="148"/>
    </location>
</feature>
<dbReference type="Gene3D" id="3.40.50.620">
    <property type="entry name" value="HUPs"/>
    <property type="match status" value="2"/>
</dbReference>
<keyword evidence="2" id="KW-0812">Transmembrane</keyword>
<dbReference type="InterPro" id="IPR006015">
    <property type="entry name" value="Universal_stress_UspA"/>
</dbReference>
<evidence type="ECO:0000256" key="1">
    <source>
        <dbReference type="ARBA" id="ARBA00008791"/>
    </source>
</evidence>
<dbReference type="SUPFAM" id="SSF52402">
    <property type="entry name" value="Adenine nucleotide alpha hydrolases-like"/>
    <property type="match status" value="2"/>
</dbReference>
<gene>
    <name evidence="4" type="ORF">dsmv_3655</name>
</gene>
<protein>
    <submittedName>
        <fullName evidence="4">UspA domain-containing protein</fullName>
    </submittedName>
</protein>
<dbReference type="Proteomes" id="UP000014977">
    <property type="component" value="Unassembled WGS sequence"/>
</dbReference>
<dbReference type="Pfam" id="PF00582">
    <property type="entry name" value="Usp"/>
    <property type="match status" value="2"/>
</dbReference>
<dbReference type="EMBL" id="ATHJ01000143">
    <property type="protein sequence ID" value="EPR32463.1"/>
    <property type="molecule type" value="Genomic_DNA"/>
</dbReference>
<dbReference type="InterPro" id="IPR014729">
    <property type="entry name" value="Rossmann-like_a/b/a_fold"/>
</dbReference>
<evidence type="ECO:0000259" key="3">
    <source>
        <dbReference type="Pfam" id="PF00582"/>
    </source>
</evidence>
<proteinExistence type="inferred from homology"/>
<accession>S7UJH3</accession>
<dbReference type="STRING" id="897.B2D07_13270"/>
<name>S7UJH3_DESML</name>
<dbReference type="eggNOG" id="COG0589">
    <property type="taxonomic scope" value="Bacteria"/>
</dbReference>
<feature type="domain" description="UspA" evidence="3">
    <location>
        <begin position="171"/>
        <end position="314"/>
    </location>
</feature>
<comment type="similarity">
    <text evidence="1">Belongs to the universal stress protein A family.</text>
</comment>
<dbReference type="InterPro" id="IPR006016">
    <property type="entry name" value="UspA"/>
</dbReference>